<dbReference type="Gene3D" id="3.60.15.10">
    <property type="entry name" value="Ribonuclease Z/Hydroxyacylglutathione hydrolase-like"/>
    <property type="match status" value="1"/>
</dbReference>
<feature type="transmembrane region" description="Helical" evidence="7">
    <location>
        <begin position="7"/>
        <end position="24"/>
    </location>
</feature>
<evidence type="ECO:0000256" key="7">
    <source>
        <dbReference type="SAM" id="Phobius"/>
    </source>
</evidence>
<dbReference type="PANTHER" id="PTHR30619">
    <property type="entry name" value="DNA INTERNALIZATION/COMPETENCE PROTEIN COMEC/REC2"/>
    <property type="match status" value="1"/>
</dbReference>
<evidence type="ECO:0000256" key="5">
    <source>
        <dbReference type="ARBA" id="ARBA00023136"/>
    </source>
</evidence>
<evidence type="ECO:0000256" key="6">
    <source>
        <dbReference type="SAM" id="MobiDB-lite"/>
    </source>
</evidence>
<feature type="transmembrane region" description="Helical" evidence="7">
    <location>
        <begin position="234"/>
        <end position="253"/>
    </location>
</feature>
<dbReference type="NCBIfam" id="TIGR00360">
    <property type="entry name" value="ComEC_N-term"/>
    <property type="match status" value="1"/>
</dbReference>
<comment type="caution">
    <text evidence="9">The sequence shown here is derived from an EMBL/GenBank/DDBJ whole genome shotgun (WGS) entry which is preliminary data.</text>
</comment>
<proteinExistence type="predicted"/>
<evidence type="ECO:0000313" key="9">
    <source>
        <dbReference type="EMBL" id="MBA2133131.1"/>
    </source>
</evidence>
<feature type="transmembrane region" description="Helical" evidence="7">
    <location>
        <begin position="265"/>
        <end position="281"/>
    </location>
</feature>
<organism evidence="9 10">
    <name type="scientific">Capillibacterium thermochitinicola</name>
    <dbReference type="NCBI Taxonomy" id="2699427"/>
    <lineage>
        <taxon>Bacteria</taxon>
        <taxon>Bacillati</taxon>
        <taxon>Bacillota</taxon>
        <taxon>Capillibacterium</taxon>
    </lineage>
</organism>
<feature type="transmembrane region" description="Helical" evidence="7">
    <location>
        <begin position="456"/>
        <end position="476"/>
    </location>
</feature>
<evidence type="ECO:0000256" key="1">
    <source>
        <dbReference type="ARBA" id="ARBA00004651"/>
    </source>
</evidence>
<name>A0A8J6HS57_9FIRM</name>
<dbReference type="InterPro" id="IPR052159">
    <property type="entry name" value="Competence_DNA_uptake"/>
</dbReference>
<dbReference type="Pfam" id="PF00753">
    <property type="entry name" value="Lactamase_B"/>
    <property type="match status" value="1"/>
</dbReference>
<feature type="transmembrane region" description="Helical" evidence="7">
    <location>
        <begin position="332"/>
        <end position="350"/>
    </location>
</feature>
<dbReference type="GO" id="GO:0005886">
    <property type="term" value="C:plasma membrane"/>
    <property type="evidence" value="ECO:0007669"/>
    <property type="project" value="UniProtKB-SubCell"/>
</dbReference>
<dbReference type="SUPFAM" id="SSF56281">
    <property type="entry name" value="Metallo-hydrolase/oxidoreductase"/>
    <property type="match status" value="1"/>
</dbReference>
<keyword evidence="2" id="KW-1003">Cell membrane</keyword>
<keyword evidence="10" id="KW-1185">Reference proteome</keyword>
<feature type="transmembrane region" description="Helical" evidence="7">
    <location>
        <begin position="488"/>
        <end position="508"/>
    </location>
</feature>
<dbReference type="Proteomes" id="UP000657177">
    <property type="component" value="Unassembled WGS sequence"/>
</dbReference>
<dbReference type="GO" id="GO:0030420">
    <property type="term" value="P:establishment of competence for transformation"/>
    <property type="evidence" value="ECO:0007669"/>
    <property type="project" value="InterPro"/>
</dbReference>
<gene>
    <name evidence="9" type="ORF">G5B42_06190</name>
</gene>
<evidence type="ECO:0000256" key="2">
    <source>
        <dbReference type="ARBA" id="ARBA00022475"/>
    </source>
</evidence>
<feature type="region of interest" description="Disordered" evidence="6">
    <location>
        <begin position="758"/>
        <end position="778"/>
    </location>
</feature>
<dbReference type="CDD" id="cd07731">
    <property type="entry name" value="ComA-like_MBL-fold"/>
    <property type="match status" value="1"/>
</dbReference>
<dbReference type="Pfam" id="PF03772">
    <property type="entry name" value="Competence"/>
    <property type="match status" value="1"/>
</dbReference>
<protein>
    <submittedName>
        <fullName evidence="9">DNA internalization-related competence protein ComEC/Rec2</fullName>
    </submittedName>
</protein>
<keyword evidence="5 7" id="KW-0472">Membrane</keyword>
<feature type="domain" description="Metallo-beta-lactamase" evidence="8">
    <location>
        <begin position="524"/>
        <end position="724"/>
    </location>
</feature>
<dbReference type="InterPro" id="IPR035681">
    <property type="entry name" value="ComA-like_MBL"/>
</dbReference>
<evidence type="ECO:0000256" key="3">
    <source>
        <dbReference type="ARBA" id="ARBA00022692"/>
    </source>
</evidence>
<dbReference type="NCBIfam" id="TIGR00361">
    <property type="entry name" value="ComEC_Rec2"/>
    <property type="match status" value="1"/>
</dbReference>
<dbReference type="EMBL" id="JAAKDE010000012">
    <property type="protein sequence ID" value="MBA2133131.1"/>
    <property type="molecule type" value="Genomic_DNA"/>
</dbReference>
<dbReference type="InterPro" id="IPR004797">
    <property type="entry name" value="Competence_ComEC/Rec2"/>
</dbReference>
<dbReference type="RefSeq" id="WP_181339586.1">
    <property type="nucleotide sequence ID" value="NZ_JAAKDE010000012.1"/>
</dbReference>
<dbReference type="InterPro" id="IPR036866">
    <property type="entry name" value="RibonucZ/Hydroxyglut_hydro"/>
</dbReference>
<feature type="transmembrane region" description="Helical" evidence="7">
    <location>
        <begin position="55"/>
        <end position="75"/>
    </location>
</feature>
<dbReference type="SMART" id="SM00849">
    <property type="entry name" value="Lactamase_B"/>
    <property type="match status" value="1"/>
</dbReference>
<feature type="transmembrane region" description="Helical" evidence="7">
    <location>
        <begin position="432"/>
        <end position="450"/>
    </location>
</feature>
<dbReference type="Pfam" id="PF13567">
    <property type="entry name" value="DUF4131"/>
    <property type="match status" value="1"/>
</dbReference>
<evidence type="ECO:0000259" key="8">
    <source>
        <dbReference type="SMART" id="SM00849"/>
    </source>
</evidence>
<comment type="subcellular location">
    <subcellularLocation>
        <location evidence="1">Cell membrane</location>
        <topology evidence="1">Multi-pass membrane protein</topology>
    </subcellularLocation>
</comment>
<feature type="transmembrane region" description="Helical" evidence="7">
    <location>
        <begin position="397"/>
        <end position="420"/>
    </location>
</feature>
<feature type="transmembrane region" description="Helical" evidence="7">
    <location>
        <begin position="30"/>
        <end position="48"/>
    </location>
</feature>
<feature type="transmembrane region" description="Helical" evidence="7">
    <location>
        <begin position="366"/>
        <end position="385"/>
    </location>
</feature>
<dbReference type="InterPro" id="IPR001279">
    <property type="entry name" value="Metallo-B-lactamas"/>
</dbReference>
<keyword evidence="3 7" id="KW-0812">Transmembrane</keyword>
<accession>A0A8J6HS57</accession>
<keyword evidence="4 7" id="KW-1133">Transmembrane helix</keyword>
<dbReference type="InterPro" id="IPR004477">
    <property type="entry name" value="ComEC_N"/>
</dbReference>
<sequence>MTSRSPLLWAPFFLGGGIITGWYSGCWRTAIFLLIVIGLVLFLGGWRFQRRKGTGLVFCLLLGVILGGTEAMLHLRYRAVLDDHYGQLVEVAGTVLETPAPWREGLRFVFRVEALSGADLTVRPKVEVFLPVPGTYHYGQRLALKGRLFGAEQHAGSEWVRERITGGLLVQGLPTVCGRGKVPGVGRLVNAVQQKIIAVGEATLPPQAATILHGMLLGRREPGLSALTFERVGVAHLLSVSGLHLTFWLSLFWGLGKAFRLPDRVLAILAVPAVVLFLLVAGGGAPALRAGIMGLLALFGDLMQRRTQRPLHLAVAAMIIMLLRPLEVFAFGFWLSLAACVGLLVVYPRWEQSFAAYPWFVKGRPFFLSLAAQLMVAPLIAKVYGGFSLVAPLANLLLVPLAGFAVQIGLVAALAGMAYLPLARLLNAGNAVIIEGFWQLTVFLASWPGYLRFPPWPWLTVGASYGVIFLLTWGLTVNPVTKKRRLPLFHALLVLLLVVLAVTGYYLVQDLTPCLELVFFDVGQGDAVLISVPGDYHLLVDGGETGAYAQEIRPYLQAQGIRALDLVVVTHAHEDHLGGVVRLLEDGRIEVAQILESGYAHTTRLYERFLALVLERGIPLRQGVEGTTLQVGGLKGMVLHPPVTAWTGTDLNNNSLVLLLDWHGVRILLMGDVEAQGEGRLLAVYGDGLRANLLKVGHHGSATGTGRAWLEKVQPELGVISVGAGNPFGHPEPTVLSRLEEAGVKVYRTDQRGRLTFRIRPGRRGGPAQIQVRSEVRK</sequence>
<reference evidence="9" key="1">
    <citation type="submission" date="2020-06" db="EMBL/GenBank/DDBJ databases">
        <title>Novel chitinolytic bacterium.</title>
        <authorList>
            <person name="Ungkulpasvich U."/>
            <person name="Kosugi A."/>
            <person name="Uke A."/>
        </authorList>
    </citation>
    <scope>NUCLEOTIDE SEQUENCE</scope>
    <source>
        <strain evidence="9">UUS1-1</strain>
    </source>
</reference>
<dbReference type="PANTHER" id="PTHR30619:SF1">
    <property type="entry name" value="RECOMBINATION PROTEIN 2"/>
    <property type="match status" value="1"/>
</dbReference>
<evidence type="ECO:0000313" key="10">
    <source>
        <dbReference type="Proteomes" id="UP000657177"/>
    </source>
</evidence>
<evidence type="ECO:0000256" key="4">
    <source>
        <dbReference type="ARBA" id="ARBA00022989"/>
    </source>
</evidence>
<dbReference type="InterPro" id="IPR025405">
    <property type="entry name" value="DUF4131"/>
</dbReference>
<dbReference type="AlphaFoldDB" id="A0A8J6HS57"/>